<feature type="domain" description="Ig-like" evidence="1">
    <location>
        <begin position="33"/>
        <end position="113"/>
    </location>
</feature>
<dbReference type="InterPro" id="IPR013783">
    <property type="entry name" value="Ig-like_fold"/>
</dbReference>
<dbReference type="Pfam" id="PF13927">
    <property type="entry name" value="Ig_3"/>
    <property type="match status" value="1"/>
</dbReference>
<protein>
    <recommendedName>
        <fullName evidence="1">Ig-like domain-containing protein</fullName>
    </recommendedName>
</protein>
<dbReference type="Gene3D" id="2.60.40.10">
    <property type="entry name" value="Immunoglobulins"/>
    <property type="match status" value="1"/>
</dbReference>
<dbReference type="SUPFAM" id="SSF48726">
    <property type="entry name" value="Immunoglobulin"/>
    <property type="match status" value="1"/>
</dbReference>
<keyword evidence="3" id="KW-1185">Reference proteome</keyword>
<accession>A0ABV0XVW6</accession>
<sequence>MPGWSVDSWAWYSTERPSLWRGRRRNLSGLIKPIISGYPQGNITFGQNVTITCSVPDGQAGGTFVFKNTPGTLNLTVNSISSSATFHIPQVRFEDEGSYQCQFKIKVYDEEFSPQFGNPVQLNLTGILILK</sequence>
<evidence type="ECO:0000259" key="1">
    <source>
        <dbReference type="PROSITE" id="PS50835"/>
    </source>
</evidence>
<dbReference type="EMBL" id="JAHRIP010013423">
    <property type="protein sequence ID" value="MEQ2285440.1"/>
    <property type="molecule type" value="Genomic_DNA"/>
</dbReference>
<dbReference type="InterPro" id="IPR003599">
    <property type="entry name" value="Ig_sub"/>
</dbReference>
<comment type="caution">
    <text evidence="2">The sequence shown here is derived from an EMBL/GenBank/DDBJ whole genome shotgun (WGS) entry which is preliminary data.</text>
</comment>
<dbReference type="PROSITE" id="PS50835">
    <property type="entry name" value="IG_LIKE"/>
    <property type="match status" value="1"/>
</dbReference>
<evidence type="ECO:0000313" key="3">
    <source>
        <dbReference type="Proteomes" id="UP001469553"/>
    </source>
</evidence>
<name>A0ABV0XVW6_9TELE</name>
<organism evidence="2 3">
    <name type="scientific">Ameca splendens</name>
    <dbReference type="NCBI Taxonomy" id="208324"/>
    <lineage>
        <taxon>Eukaryota</taxon>
        <taxon>Metazoa</taxon>
        <taxon>Chordata</taxon>
        <taxon>Craniata</taxon>
        <taxon>Vertebrata</taxon>
        <taxon>Euteleostomi</taxon>
        <taxon>Actinopterygii</taxon>
        <taxon>Neopterygii</taxon>
        <taxon>Teleostei</taxon>
        <taxon>Neoteleostei</taxon>
        <taxon>Acanthomorphata</taxon>
        <taxon>Ovalentaria</taxon>
        <taxon>Atherinomorphae</taxon>
        <taxon>Cyprinodontiformes</taxon>
        <taxon>Goodeidae</taxon>
        <taxon>Ameca</taxon>
    </lineage>
</organism>
<dbReference type="InterPro" id="IPR036179">
    <property type="entry name" value="Ig-like_dom_sf"/>
</dbReference>
<evidence type="ECO:0000313" key="2">
    <source>
        <dbReference type="EMBL" id="MEQ2285440.1"/>
    </source>
</evidence>
<reference evidence="2 3" key="1">
    <citation type="submission" date="2021-06" db="EMBL/GenBank/DDBJ databases">
        <authorList>
            <person name="Palmer J.M."/>
        </authorList>
    </citation>
    <scope>NUCLEOTIDE SEQUENCE [LARGE SCALE GENOMIC DNA]</scope>
    <source>
        <strain evidence="2 3">AS_MEX2019</strain>
        <tissue evidence="2">Muscle</tissue>
    </source>
</reference>
<gene>
    <name evidence="2" type="ORF">AMECASPLE_031803</name>
</gene>
<dbReference type="Proteomes" id="UP001469553">
    <property type="component" value="Unassembled WGS sequence"/>
</dbReference>
<dbReference type="InterPro" id="IPR007110">
    <property type="entry name" value="Ig-like_dom"/>
</dbReference>
<proteinExistence type="predicted"/>
<dbReference type="SMART" id="SM00409">
    <property type="entry name" value="IG"/>
    <property type="match status" value="1"/>
</dbReference>